<feature type="transmembrane region" description="Helical" evidence="1">
    <location>
        <begin position="89"/>
        <end position="112"/>
    </location>
</feature>
<dbReference type="AlphaFoldDB" id="A0A402BEZ1"/>
<evidence type="ECO:0000313" key="3">
    <source>
        <dbReference type="Proteomes" id="UP000287171"/>
    </source>
</evidence>
<protein>
    <submittedName>
        <fullName evidence="2">Uncharacterized protein</fullName>
    </submittedName>
</protein>
<evidence type="ECO:0000256" key="1">
    <source>
        <dbReference type="SAM" id="Phobius"/>
    </source>
</evidence>
<dbReference type="EMBL" id="BIFT01000002">
    <property type="protein sequence ID" value="GCE29964.1"/>
    <property type="molecule type" value="Genomic_DNA"/>
</dbReference>
<keyword evidence="3" id="KW-1185">Reference proteome</keyword>
<reference evidence="3" key="1">
    <citation type="submission" date="2018-12" db="EMBL/GenBank/DDBJ databases">
        <title>Tengunoibacter tsumagoiensis gen. nov., sp. nov., Dictyobacter kobayashii sp. nov., D. alpinus sp. nov., and D. joshuensis sp. nov. and description of Dictyobacteraceae fam. nov. within the order Ktedonobacterales isolated from Tengu-no-mugimeshi.</title>
        <authorList>
            <person name="Wang C.M."/>
            <person name="Zheng Y."/>
            <person name="Sakai Y."/>
            <person name="Toyoda A."/>
            <person name="Minakuchi Y."/>
            <person name="Abe K."/>
            <person name="Yokota A."/>
            <person name="Yabe S."/>
        </authorList>
    </citation>
    <scope>NUCLEOTIDE SEQUENCE [LARGE SCALE GENOMIC DNA]</scope>
    <source>
        <strain evidence="3">Uno16</strain>
    </source>
</reference>
<dbReference type="Proteomes" id="UP000287171">
    <property type="component" value="Unassembled WGS sequence"/>
</dbReference>
<feature type="transmembrane region" description="Helical" evidence="1">
    <location>
        <begin position="57"/>
        <end position="77"/>
    </location>
</feature>
<feature type="transmembrane region" description="Helical" evidence="1">
    <location>
        <begin position="16"/>
        <end position="36"/>
    </location>
</feature>
<evidence type="ECO:0000313" key="2">
    <source>
        <dbReference type="EMBL" id="GCE29964.1"/>
    </source>
</evidence>
<keyword evidence="1" id="KW-1133">Transmembrane helix</keyword>
<dbReference type="RefSeq" id="WP_126630139.1">
    <property type="nucleotide sequence ID" value="NZ_BIFT01000002.1"/>
</dbReference>
<name>A0A402BEZ1_9CHLR</name>
<organism evidence="2 3">
    <name type="scientific">Dictyobacter alpinus</name>
    <dbReference type="NCBI Taxonomy" id="2014873"/>
    <lineage>
        <taxon>Bacteria</taxon>
        <taxon>Bacillati</taxon>
        <taxon>Chloroflexota</taxon>
        <taxon>Ktedonobacteria</taxon>
        <taxon>Ktedonobacterales</taxon>
        <taxon>Dictyobacteraceae</taxon>
        <taxon>Dictyobacter</taxon>
    </lineage>
</organism>
<keyword evidence="1" id="KW-0472">Membrane</keyword>
<comment type="caution">
    <text evidence="2">The sequence shown here is derived from an EMBL/GenBank/DDBJ whole genome shotgun (WGS) entry which is preliminary data.</text>
</comment>
<accession>A0A402BEZ1</accession>
<sequence>MILVQMIDLFTKPFNWLWLSAIIAGIVFVYISYRYFKLSIKDEQDLVWHKRYKLWRAVQFTITAICSVAFGIIYISIKNSGLSIVTQNNILMPVVIVNIAIVWLIIMPLAFFANTRKNTNEIEDLLRDNLLYIEMPPRSKNEI</sequence>
<keyword evidence="1" id="KW-0812">Transmembrane</keyword>
<gene>
    <name evidence="2" type="ORF">KDA_54480</name>
</gene>
<proteinExistence type="predicted"/>